<dbReference type="SMART" id="SM00304">
    <property type="entry name" value="HAMP"/>
    <property type="match status" value="1"/>
</dbReference>
<keyword evidence="9" id="KW-0547">Nucleotide-binding</keyword>
<dbReference type="GO" id="GO:0000155">
    <property type="term" value="F:phosphorelay sensor kinase activity"/>
    <property type="evidence" value="ECO:0007669"/>
    <property type="project" value="InterPro"/>
</dbReference>
<dbReference type="SMART" id="SM00388">
    <property type="entry name" value="HisKA"/>
    <property type="match status" value="1"/>
</dbReference>
<accession>A0A1G5FLH0</accession>
<evidence type="ECO:0000259" key="19">
    <source>
        <dbReference type="PROSITE" id="PS50885"/>
    </source>
</evidence>
<name>A0A1G5FLH0_9BACT</name>
<evidence type="ECO:0000256" key="13">
    <source>
        <dbReference type="ARBA" id="ARBA00023012"/>
    </source>
</evidence>
<dbReference type="PRINTS" id="PR00344">
    <property type="entry name" value="BCTRLSENSOR"/>
</dbReference>
<evidence type="ECO:0000256" key="1">
    <source>
        <dbReference type="ARBA" id="ARBA00000085"/>
    </source>
</evidence>
<feature type="domain" description="Histidine kinase" evidence="18">
    <location>
        <begin position="437"/>
        <end position="652"/>
    </location>
</feature>
<keyword evidence="4" id="KW-1003">Cell membrane</keyword>
<evidence type="ECO:0000256" key="9">
    <source>
        <dbReference type="ARBA" id="ARBA00022741"/>
    </source>
</evidence>
<dbReference type="PANTHER" id="PTHR43065">
    <property type="entry name" value="SENSOR HISTIDINE KINASE"/>
    <property type="match status" value="1"/>
</dbReference>
<dbReference type="STRING" id="419481.SAMN05216233_108132"/>
<dbReference type="InterPro" id="IPR004358">
    <property type="entry name" value="Sig_transdc_His_kin-like_C"/>
</dbReference>
<dbReference type="InterPro" id="IPR003661">
    <property type="entry name" value="HisK_dim/P_dom"/>
</dbReference>
<evidence type="ECO:0000256" key="8">
    <source>
        <dbReference type="ARBA" id="ARBA00022692"/>
    </source>
</evidence>
<evidence type="ECO:0000256" key="12">
    <source>
        <dbReference type="ARBA" id="ARBA00022989"/>
    </source>
</evidence>
<evidence type="ECO:0000256" key="3">
    <source>
        <dbReference type="ARBA" id="ARBA00012438"/>
    </source>
</evidence>
<proteinExistence type="predicted"/>
<dbReference type="GO" id="GO:0005886">
    <property type="term" value="C:plasma membrane"/>
    <property type="evidence" value="ECO:0007669"/>
    <property type="project" value="UniProtKB-SubCell"/>
</dbReference>
<dbReference type="Gene3D" id="6.10.340.10">
    <property type="match status" value="1"/>
</dbReference>
<dbReference type="InterPro" id="IPR003660">
    <property type="entry name" value="HAMP_dom"/>
</dbReference>
<dbReference type="Gene3D" id="1.20.58.920">
    <property type="match status" value="1"/>
</dbReference>
<dbReference type="InterPro" id="IPR038188">
    <property type="entry name" value="TorS_sensor_sf"/>
</dbReference>
<feature type="transmembrane region" description="Helical" evidence="17">
    <location>
        <begin position="20"/>
        <end position="41"/>
    </location>
</feature>
<protein>
    <recommendedName>
        <fullName evidence="15">C4-dicarboxylate transport sensor protein DctB</fullName>
        <ecNumber evidence="3">2.7.13.3</ecNumber>
    </recommendedName>
</protein>
<keyword evidence="14 17" id="KW-0472">Membrane</keyword>
<dbReference type="CDD" id="cd00082">
    <property type="entry name" value="HisKA"/>
    <property type="match status" value="1"/>
</dbReference>
<sequence>MKFRGVMLFPVRYGIWSRLLIAFGVSAAITVMAAVTALLVFNRSSVILNVFAEAHLPELVQVAELEGTGGEIMAVAPLLLSAPDETTRNAIQADLDTLVAAVNRHIDALGITSRTTRSEIEGLLTGLTDNLADLQDAVSGRLEEEALLVRQTERLRWLYADLVGELDPLNQDLAYNLDSEIERMIGASLREGPRFSALRLRENRHTKDTVEKIGSNGILLVGLMLQAATVQGDAQVDNLAALSADAVDFIRVNLARLPGDSSILTLRQLFSEIFVLAEGPDALFAIKKRIHLKEAAGREILADNRALVLSLRQLIDTLVADTRQDTFRAAAGIRTTMERAQQLLIIMVLFSLVTTGGVLWFYVRGSIVKRLAVLARSMRAIAAGKLEYGVPEAGDDEIGQMADALRVFKETAEARRKAQNELVQAGKLAALGQLTAGISHELNQPLSAIRYYLHNARLLLERGRVETHTENLTRIGDLVERMASMINHLKTFARWPSDARVPVAVAPVIDHALSLFAGKIKGGSIRVAFGDPKHDVRVCAEEIRLEQVLINLISNAVDAVMEMPVGQRHLALEIREEERNVVISVTDSGPGIPDDALGSIFDPFYTTKEVGKGLGLGLSISYNIVKDFKGSLGAHMPDGGGTRFSLTLPRADSGPVTASTEERDAS</sequence>
<keyword evidence="8 17" id="KW-0812">Transmembrane</keyword>
<dbReference type="EC" id="2.7.13.3" evidence="3"/>
<dbReference type="Gene3D" id="1.10.287.130">
    <property type="match status" value="1"/>
</dbReference>
<keyword evidence="5" id="KW-0997">Cell inner membrane</keyword>
<keyword evidence="6" id="KW-0597">Phosphoprotein</keyword>
<dbReference type="OrthoDB" id="7568856at2"/>
<evidence type="ECO:0000313" key="21">
    <source>
        <dbReference type="Proteomes" id="UP000198870"/>
    </source>
</evidence>
<feature type="region of interest" description="Disordered" evidence="16">
    <location>
        <begin position="643"/>
        <end position="666"/>
    </location>
</feature>
<evidence type="ECO:0000256" key="4">
    <source>
        <dbReference type="ARBA" id="ARBA00022475"/>
    </source>
</evidence>
<dbReference type="SUPFAM" id="SSF158472">
    <property type="entry name" value="HAMP domain-like"/>
    <property type="match status" value="1"/>
</dbReference>
<dbReference type="SUPFAM" id="SSF47384">
    <property type="entry name" value="Homodimeric domain of signal transducing histidine kinase"/>
    <property type="match status" value="1"/>
</dbReference>
<evidence type="ECO:0000256" key="2">
    <source>
        <dbReference type="ARBA" id="ARBA00004429"/>
    </source>
</evidence>
<dbReference type="SMART" id="SM00387">
    <property type="entry name" value="HATPase_c"/>
    <property type="match status" value="1"/>
</dbReference>
<dbReference type="FunFam" id="1.10.287.130:FF:000049">
    <property type="entry name" value="C4-dicarboxylate transport sensor protein DctB"/>
    <property type="match status" value="1"/>
</dbReference>
<reference evidence="20 21" key="1">
    <citation type="submission" date="2016-10" db="EMBL/GenBank/DDBJ databases">
        <authorList>
            <person name="de Groot N.N."/>
        </authorList>
    </citation>
    <scope>NUCLEOTIDE SEQUENCE [LARGE SCALE GENOMIC DNA]</scope>
    <source>
        <strain evidence="20 21">AA1</strain>
    </source>
</reference>
<keyword evidence="12 17" id="KW-1133">Transmembrane helix</keyword>
<evidence type="ECO:0000256" key="16">
    <source>
        <dbReference type="SAM" id="MobiDB-lite"/>
    </source>
</evidence>
<evidence type="ECO:0000259" key="18">
    <source>
        <dbReference type="PROSITE" id="PS50109"/>
    </source>
</evidence>
<dbReference type="PROSITE" id="PS50109">
    <property type="entry name" value="HIS_KIN"/>
    <property type="match status" value="1"/>
</dbReference>
<keyword evidence="21" id="KW-1185">Reference proteome</keyword>
<keyword evidence="13" id="KW-0902">Two-component regulatory system</keyword>
<dbReference type="Gene3D" id="3.30.565.10">
    <property type="entry name" value="Histidine kinase-like ATPase, C-terminal domain"/>
    <property type="match status" value="1"/>
</dbReference>
<dbReference type="GO" id="GO:0005524">
    <property type="term" value="F:ATP binding"/>
    <property type="evidence" value="ECO:0007669"/>
    <property type="project" value="UniProtKB-KW"/>
</dbReference>
<feature type="transmembrane region" description="Helical" evidence="17">
    <location>
        <begin position="343"/>
        <end position="363"/>
    </location>
</feature>
<dbReference type="InterPro" id="IPR003594">
    <property type="entry name" value="HATPase_dom"/>
</dbReference>
<dbReference type="RefSeq" id="WP_092210989.1">
    <property type="nucleotide sequence ID" value="NZ_FMUX01000008.1"/>
</dbReference>
<organism evidence="20 21">
    <name type="scientific">Desulfoluna spongiiphila</name>
    <dbReference type="NCBI Taxonomy" id="419481"/>
    <lineage>
        <taxon>Bacteria</taxon>
        <taxon>Pseudomonadati</taxon>
        <taxon>Thermodesulfobacteriota</taxon>
        <taxon>Desulfobacteria</taxon>
        <taxon>Desulfobacterales</taxon>
        <taxon>Desulfolunaceae</taxon>
        <taxon>Desulfoluna</taxon>
    </lineage>
</organism>
<keyword evidence="11" id="KW-0067">ATP-binding</keyword>
<evidence type="ECO:0000256" key="6">
    <source>
        <dbReference type="ARBA" id="ARBA00022553"/>
    </source>
</evidence>
<evidence type="ECO:0000256" key="5">
    <source>
        <dbReference type="ARBA" id="ARBA00022519"/>
    </source>
</evidence>
<evidence type="ECO:0000256" key="7">
    <source>
        <dbReference type="ARBA" id="ARBA00022679"/>
    </source>
</evidence>
<dbReference type="EMBL" id="FMUX01000008">
    <property type="protein sequence ID" value="SCY39994.1"/>
    <property type="molecule type" value="Genomic_DNA"/>
</dbReference>
<dbReference type="SUPFAM" id="SSF55874">
    <property type="entry name" value="ATPase domain of HSP90 chaperone/DNA topoisomerase II/histidine kinase"/>
    <property type="match status" value="1"/>
</dbReference>
<dbReference type="Pfam" id="PF00512">
    <property type="entry name" value="HisKA"/>
    <property type="match status" value="1"/>
</dbReference>
<dbReference type="Pfam" id="PF00672">
    <property type="entry name" value="HAMP"/>
    <property type="match status" value="1"/>
</dbReference>
<evidence type="ECO:0000256" key="17">
    <source>
        <dbReference type="SAM" id="Phobius"/>
    </source>
</evidence>
<dbReference type="AlphaFoldDB" id="A0A1G5FLH0"/>
<dbReference type="InterPro" id="IPR005467">
    <property type="entry name" value="His_kinase_dom"/>
</dbReference>
<comment type="subcellular location">
    <subcellularLocation>
        <location evidence="2">Cell inner membrane</location>
        <topology evidence="2">Multi-pass membrane protein</topology>
    </subcellularLocation>
</comment>
<evidence type="ECO:0000256" key="15">
    <source>
        <dbReference type="ARBA" id="ARBA00073143"/>
    </source>
</evidence>
<dbReference type="PROSITE" id="PS50885">
    <property type="entry name" value="HAMP"/>
    <property type="match status" value="1"/>
</dbReference>
<dbReference type="Pfam" id="PF02518">
    <property type="entry name" value="HATPase_c"/>
    <property type="match status" value="1"/>
</dbReference>
<feature type="domain" description="HAMP" evidence="19">
    <location>
        <begin position="365"/>
        <end position="417"/>
    </location>
</feature>
<gene>
    <name evidence="20" type="ORF">SAMN05216233_108132</name>
</gene>
<keyword evidence="10 20" id="KW-0418">Kinase</keyword>
<dbReference type="PANTHER" id="PTHR43065:SF46">
    <property type="entry name" value="C4-DICARBOXYLATE TRANSPORT SENSOR PROTEIN DCTB"/>
    <property type="match status" value="1"/>
</dbReference>
<dbReference type="InterPro" id="IPR036097">
    <property type="entry name" value="HisK_dim/P_sf"/>
</dbReference>
<dbReference type="Proteomes" id="UP000198870">
    <property type="component" value="Unassembled WGS sequence"/>
</dbReference>
<dbReference type="InterPro" id="IPR036890">
    <property type="entry name" value="HATPase_C_sf"/>
</dbReference>
<evidence type="ECO:0000256" key="14">
    <source>
        <dbReference type="ARBA" id="ARBA00023136"/>
    </source>
</evidence>
<dbReference type="CDD" id="cd06225">
    <property type="entry name" value="HAMP"/>
    <property type="match status" value="1"/>
</dbReference>
<keyword evidence="7" id="KW-0808">Transferase</keyword>
<evidence type="ECO:0000313" key="20">
    <source>
        <dbReference type="EMBL" id="SCY39994.1"/>
    </source>
</evidence>
<evidence type="ECO:0000256" key="11">
    <source>
        <dbReference type="ARBA" id="ARBA00022840"/>
    </source>
</evidence>
<comment type="catalytic activity">
    <reaction evidence="1">
        <text>ATP + protein L-histidine = ADP + protein N-phospho-L-histidine.</text>
        <dbReference type="EC" id="2.7.13.3"/>
    </reaction>
</comment>
<evidence type="ECO:0000256" key="10">
    <source>
        <dbReference type="ARBA" id="ARBA00022777"/>
    </source>
</evidence>